<dbReference type="HOGENOM" id="CLU_936181_0_0_7"/>
<dbReference type="Proteomes" id="UP000008387">
    <property type="component" value="Chromosome"/>
</dbReference>
<feature type="coiled-coil region" evidence="1">
    <location>
        <begin position="64"/>
        <end position="91"/>
    </location>
</feature>
<keyword evidence="4" id="KW-1185">Reference proteome</keyword>
<evidence type="ECO:0000313" key="3">
    <source>
        <dbReference type="EMBL" id="CCB80686.1"/>
    </source>
</evidence>
<evidence type="ECO:0000256" key="1">
    <source>
        <dbReference type="SAM" id="Coils"/>
    </source>
</evidence>
<evidence type="ECO:0000313" key="4">
    <source>
        <dbReference type="Proteomes" id="UP000008387"/>
    </source>
</evidence>
<feature type="region of interest" description="Disordered" evidence="2">
    <location>
        <begin position="166"/>
        <end position="198"/>
    </location>
</feature>
<reference evidence="3 4" key="1">
    <citation type="journal article" date="2011" name="J. Bacteriol.">
        <title>Genome sequence of Helicobacter bizzozeronii strain CIII-1, an isolate from human gastric mucosa.</title>
        <authorList>
            <person name="Schott T."/>
            <person name="Rossi M."/>
            <person name="Hanninen M.L."/>
        </authorList>
    </citation>
    <scope>NUCLEOTIDE SEQUENCE [LARGE SCALE GENOMIC DNA]</scope>
    <source>
        <strain evidence="3 4">CIII-1</strain>
    </source>
</reference>
<dbReference type="EMBL" id="FR871757">
    <property type="protein sequence ID" value="CCB80686.1"/>
    <property type="molecule type" value="Genomic_DNA"/>
</dbReference>
<dbReference type="KEGG" id="hbi:HBZC1_17000"/>
<accession>F8KPG2</accession>
<proteinExistence type="predicted"/>
<organism evidence="3 4">
    <name type="scientific">Helicobacter bizzozeronii (strain CIII-1)</name>
    <dbReference type="NCBI Taxonomy" id="1002804"/>
    <lineage>
        <taxon>Bacteria</taxon>
        <taxon>Pseudomonadati</taxon>
        <taxon>Campylobacterota</taxon>
        <taxon>Epsilonproteobacteria</taxon>
        <taxon>Campylobacterales</taxon>
        <taxon>Helicobacteraceae</taxon>
        <taxon>Helicobacter</taxon>
    </lineage>
</organism>
<dbReference type="Pfam" id="PF21205">
    <property type="entry name" value="Rep3_C"/>
    <property type="match status" value="1"/>
</dbReference>
<name>F8KPG2_HELBC</name>
<dbReference type="STRING" id="1002804.HBZC1_17000"/>
<dbReference type="AlphaFoldDB" id="F8KPG2"/>
<evidence type="ECO:0000256" key="2">
    <source>
        <dbReference type="SAM" id="MobiDB-lite"/>
    </source>
</evidence>
<protein>
    <submittedName>
        <fullName evidence="3">Replication A protein</fullName>
    </submittedName>
</protein>
<gene>
    <name evidence="3" type="ordered locus">HBZC1_17000</name>
</gene>
<keyword evidence="1" id="KW-0175">Coiled coil</keyword>
<feature type="compositionally biased region" description="Low complexity" evidence="2">
    <location>
        <begin position="170"/>
        <end position="197"/>
    </location>
</feature>
<sequence length="297" mass="34772">MQILKPALKELNKLPHFKNLCYEKLKTKGMGNRITHIQFYFQPVTKTSKDREQAKRDIRTIAWKIRSDRMLKELQRSRKQTEQKQQDELAMEILGHTFQHPQQLHVTLVIDQIQPVEQGYEFVLKYYNRGQEVKAHETHAVLPNKEALLEQIARANWLKIADYPLTNTNQQPAPTRQTQEQPTPQQQSTQTQQPTQTSIELQQEPNGFKTFKNLSRGQQPSQQSTSYKDILRSYIGRTLYMNSNGVPSSLKIKDITTLPSGHIQVDIQDVDKPRKSLKPFSFDSAKHFENWFRKYVE</sequence>